<sequence length="67" mass="7340">MPNAKATVRQSELTRYLKAWKAAYDTPPAVHVQPDGTVLLLPSNEPTAGNEGELTALEKWKARHAVT</sequence>
<accession>A0A238K2S3</accession>
<name>A0A238K2S3_9RHOB</name>
<organism evidence="1 2">
    <name type="scientific">Octadecabacter ascidiaceicola</name>
    <dbReference type="NCBI Taxonomy" id="1655543"/>
    <lineage>
        <taxon>Bacteria</taxon>
        <taxon>Pseudomonadati</taxon>
        <taxon>Pseudomonadota</taxon>
        <taxon>Alphaproteobacteria</taxon>
        <taxon>Rhodobacterales</taxon>
        <taxon>Roseobacteraceae</taxon>
        <taxon>Octadecabacter</taxon>
    </lineage>
</organism>
<reference evidence="2" key="1">
    <citation type="submission" date="2017-05" db="EMBL/GenBank/DDBJ databases">
        <authorList>
            <person name="Rodrigo-Torres L."/>
            <person name="Arahal R. D."/>
            <person name="Lucena T."/>
        </authorList>
    </citation>
    <scope>NUCLEOTIDE SEQUENCE [LARGE SCALE GENOMIC DNA]</scope>
    <source>
        <strain evidence="2">CECT 8868</strain>
    </source>
</reference>
<dbReference type="RefSeq" id="WP_093995758.1">
    <property type="nucleotide sequence ID" value="NZ_FXYD01000002.1"/>
</dbReference>
<dbReference type="Proteomes" id="UP000203464">
    <property type="component" value="Unassembled WGS sequence"/>
</dbReference>
<dbReference type="AlphaFoldDB" id="A0A238K2S3"/>
<proteinExistence type="predicted"/>
<keyword evidence="2" id="KW-1185">Reference proteome</keyword>
<dbReference type="EMBL" id="FXYD01000002">
    <property type="protein sequence ID" value="SMX37165.1"/>
    <property type="molecule type" value="Genomic_DNA"/>
</dbReference>
<dbReference type="OrthoDB" id="7877252at2"/>
<gene>
    <name evidence="1" type="ORF">OCA8868_01306</name>
</gene>
<evidence type="ECO:0000313" key="2">
    <source>
        <dbReference type="Proteomes" id="UP000203464"/>
    </source>
</evidence>
<evidence type="ECO:0000313" key="1">
    <source>
        <dbReference type="EMBL" id="SMX37165.1"/>
    </source>
</evidence>
<protein>
    <submittedName>
        <fullName evidence="1">Uncharacterized protein</fullName>
    </submittedName>
</protein>